<evidence type="ECO:0000256" key="11">
    <source>
        <dbReference type="ARBA" id="ARBA00032233"/>
    </source>
</evidence>
<evidence type="ECO:0000256" key="3">
    <source>
        <dbReference type="ARBA" id="ARBA00016236"/>
    </source>
</evidence>
<gene>
    <name evidence="13" type="primary">murN</name>
    <name evidence="13" type="ordered locus">SpyM3_0434</name>
</gene>
<dbReference type="HOGENOM" id="CLU_048411_1_0_9"/>
<evidence type="ECO:0000313" key="14">
    <source>
        <dbReference type="Proteomes" id="UP000000564"/>
    </source>
</evidence>
<protein>
    <recommendedName>
        <fullName evidence="3">Aminoacyltransferase FemA</fullName>
        <ecNumber evidence="2">2.3.2.17</ecNumber>
    </recommendedName>
    <alternativeName>
        <fullName evidence="11">Factor essential for expression of methicillin resistance A</fullName>
    </alternativeName>
    <alternativeName>
        <fullName evidence="10">N-acetylmuramoyl-L-alanyl-D-glutamyl-L-lysyl-(N6-glycyl)-D-alanyl-D-alanine-diphosphoundecaprenyl-N-acetylglucosamine:glycine glycyltransferase</fullName>
    </alternativeName>
</protein>
<dbReference type="GO" id="GO:0071555">
    <property type="term" value="P:cell wall organization"/>
    <property type="evidence" value="ECO:0007669"/>
    <property type="project" value="UniProtKB-KW"/>
</dbReference>
<sequence length="411" mass="47508">MALIEISQEQFDHYCHSLVRHSFIQTSEMASLMAKRGAKPQFLGLEKDGELKVAAMVFSQKVAGGWRMELNAGPNTNHPEELEHFYTQLKDYAKQKDVIELILKPYDNYQSFDTDGIPISHPNTDLISLLTALGYKHDGLKTGYPEGEPVWHYVKKLEGIDSSRLTHSFSKKGKALIKKANTFGIKLRQLKRDELHHFKEITEATSDRRDYLDKSLSYYQDFYDSFGDSCEFMVATLNFEDYLNNLKQRQLQLATSINKVKGDLGKNPHSEKKQNRLKELSSQFETFQVRISEALHFLEEYGTKDVFLAGSLFIYTKQEAVYLFSGSYPKFNKFYSPALLQEHAMLKAIHKGIKQYNFLGITGKFDGSDGVLRFKQNFNGFILQKPGTFRCYPFPIKYHFIRLAKKLLNRY</sequence>
<dbReference type="KEGG" id="spg:SpyM3_0434"/>
<dbReference type="GO" id="GO:0008360">
    <property type="term" value="P:regulation of cell shape"/>
    <property type="evidence" value="ECO:0007669"/>
    <property type="project" value="UniProtKB-KW"/>
</dbReference>
<accession>A0A0H2UTL9</accession>
<dbReference type="InterPro" id="IPR016181">
    <property type="entry name" value="Acyl_CoA_acyltransferase"/>
</dbReference>
<evidence type="ECO:0000256" key="2">
    <source>
        <dbReference type="ARBA" id="ARBA00012466"/>
    </source>
</evidence>
<dbReference type="Gene3D" id="1.20.58.90">
    <property type="match status" value="1"/>
</dbReference>
<dbReference type="GO" id="GO:0009252">
    <property type="term" value="P:peptidoglycan biosynthetic process"/>
    <property type="evidence" value="ECO:0007669"/>
    <property type="project" value="UniProtKB-KW"/>
</dbReference>
<dbReference type="Pfam" id="PF02388">
    <property type="entry name" value="FemAB"/>
    <property type="match status" value="1"/>
</dbReference>
<dbReference type="PANTHER" id="PTHR36174">
    <property type="entry name" value="LIPID II:GLYCINE GLYCYLTRANSFERASE"/>
    <property type="match status" value="1"/>
</dbReference>
<evidence type="ECO:0000256" key="10">
    <source>
        <dbReference type="ARBA" id="ARBA00030706"/>
    </source>
</evidence>
<keyword evidence="9" id="KW-0961">Cell wall biogenesis/degradation</keyword>
<keyword evidence="5" id="KW-0808">Transferase</keyword>
<dbReference type="GO" id="GO:0016755">
    <property type="term" value="F:aminoacyltransferase activity"/>
    <property type="evidence" value="ECO:0007669"/>
    <property type="project" value="InterPro"/>
</dbReference>
<comment type="similarity">
    <text evidence="1">Belongs to the FemABX family.</text>
</comment>
<evidence type="ECO:0000313" key="13">
    <source>
        <dbReference type="EMBL" id="AAM79041.1"/>
    </source>
</evidence>
<dbReference type="GO" id="GO:0000166">
    <property type="term" value="F:nucleotide binding"/>
    <property type="evidence" value="ECO:0007669"/>
    <property type="project" value="InterPro"/>
</dbReference>
<keyword evidence="4" id="KW-0963">Cytoplasm</keyword>
<dbReference type="RefSeq" id="WP_002985519.1">
    <property type="nucleotide sequence ID" value="NC_004070.1"/>
</dbReference>
<evidence type="ECO:0000256" key="6">
    <source>
        <dbReference type="ARBA" id="ARBA00022960"/>
    </source>
</evidence>
<dbReference type="InterPro" id="IPR010978">
    <property type="entry name" value="tRNA-bd_arm"/>
</dbReference>
<keyword evidence="6" id="KW-0133">Cell shape</keyword>
<proteinExistence type="inferred from homology"/>
<keyword evidence="8" id="KW-0012">Acyltransferase</keyword>
<dbReference type="InterPro" id="IPR003447">
    <property type="entry name" value="FEMABX"/>
</dbReference>
<dbReference type="PROSITE" id="PS51191">
    <property type="entry name" value="FEMABX"/>
    <property type="match status" value="1"/>
</dbReference>
<evidence type="ECO:0000256" key="5">
    <source>
        <dbReference type="ARBA" id="ARBA00022679"/>
    </source>
</evidence>
<dbReference type="Proteomes" id="UP000000564">
    <property type="component" value="Chromosome"/>
</dbReference>
<dbReference type="InterPro" id="IPR050644">
    <property type="entry name" value="PG_Glycine_Bridge_Synth"/>
</dbReference>
<dbReference type="EMBL" id="AE014074">
    <property type="protein sequence ID" value="AAM79041.1"/>
    <property type="molecule type" value="Genomic_DNA"/>
</dbReference>
<evidence type="ECO:0000256" key="4">
    <source>
        <dbReference type="ARBA" id="ARBA00022490"/>
    </source>
</evidence>
<comment type="catalytic activity">
    <reaction evidence="12">
        <text>beta-D-GlcNAc-(1-&gt;4)-Mur2Ac(oyl-L-Ala-D-isoglutaminyl-L-Lys-(N(6)-Gly)-D-Ala-D-Ala)-di-trans,octa-cis-undecaprenyl diphosphate + 2 glycyl-tRNA(Gly) = MurNAc-L-Ala-D-isoglutaminyl-L-Lys-(N(6)-tri-Gly)-D-Ala-D-Ala-diphospho-di-trans,octa-cis-undecaprenyl-GlcNAc + 2 tRNA(Gly) + 2 H(+)</text>
        <dbReference type="Rhea" id="RHEA:30439"/>
        <dbReference type="Rhea" id="RHEA-COMP:9664"/>
        <dbReference type="Rhea" id="RHEA-COMP:9683"/>
        <dbReference type="ChEBI" id="CHEBI:15378"/>
        <dbReference type="ChEBI" id="CHEBI:62234"/>
        <dbReference type="ChEBI" id="CHEBI:62235"/>
        <dbReference type="ChEBI" id="CHEBI:78442"/>
        <dbReference type="ChEBI" id="CHEBI:78522"/>
        <dbReference type="EC" id="2.3.2.17"/>
    </reaction>
</comment>
<dbReference type="PANTHER" id="PTHR36174:SF2">
    <property type="entry name" value="AMINOACYLTRANSFERASE FEMA"/>
    <property type="match status" value="1"/>
</dbReference>
<name>A0A0H2UTL9_STRP3</name>
<dbReference type="AlphaFoldDB" id="A0A0H2UTL9"/>
<evidence type="ECO:0000256" key="7">
    <source>
        <dbReference type="ARBA" id="ARBA00022984"/>
    </source>
</evidence>
<dbReference type="SUPFAM" id="SSF55729">
    <property type="entry name" value="Acyl-CoA N-acyltransferases (Nat)"/>
    <property type="match status" value="2"/>
</dbReference>
<evidence type="ECO:0000256" key="9">
    <source>
        <dbReference type="ARBA" id="ARBA00023316"/>
    </source>
</evidence>
<dbReference type="SUPFAM" id="SSF46589">
    <property type="entry name" value="tRNA-binding arm"/>
    <property type="match status" value="1"/>
</dbReference>
<evidence type="ECO:0000256" key="12">
    <source>
        <dbReference type="ARBA" id="ARBA00047483"/>
    </source>
</evidence>
<reference evidence="13 14" key="1">
    <citation type="journal article" date="2002" name="Proc. Natl. Acad. Sci. U.S.A.">
        <title>Genome sequence of a serotype M3 strain of group A Streptococcus: phage-encoded toxins, the high-virulence phenotype, and clone emergence.</title>
        <authorList>
            <person name="Beres S.B."/>
            <person name="Sylva G.L."/>
            <person name="Barbian K.D."/>
            <person name="Lei B."/>
            <person name="Hoff J.S."/>
            <person name="Mammarella N.D."/>
            <person name="Liu M.Y."/>
            <person name="Smoot J.C."/>
            <person name="Porcella S.F."/>
            <person name="Parkins L.D."/>
            <person name="Campbell D.S."/>
            <person name="Smith T.M."/>
            <person name="McCormick J.K."/>
            <person name="Leung D.Y."/>
            <person name="Schlievert P.M."/>
            <person name="Musser J.M."/>
        </authorList>
    </citation>
    <scope>NUCLEOTIDE SEQUENCE [LARGE SCALE GENOMIC DNA]</scope>
    <source>
        <strain evidence="14">ATCC BAA-595 / MGAS315</strain>
    </source>
</reference>
<dbReference type="EC" id="2.3.2.17" evidence="2"/>
<evidence type="ECO:0000256" key="8">
    <source>
        <dbReference type="ARBA" id="ARBA00023315"/>
    </source>
</evidence>
<keyword evidence="7" id="KW-0573">Peptidoglycan synthesis</keyword>
<dbReference type="Gene3D" id="3.40.630.30">
    <property type="match status" value="2"/>
</dbReference>
<evidence type="ECO:0000256" key="1">
    <source>
        <dbReference type="ARBA" id="ARBA00009943"/>
    </source>
</evidence>
<organism evidence="13 14">
    <name type="scientific">Streptococcus pyogenes serotype M3 (strain ATCC BAA-595 / MGAS315)</name>
    <dbReference type="NCBI Taxonomy" id="198466"/>
    <lineage>
        <taxon>Bacteria</taxon>
        <taxon>Bacillati</taxon>
        <taxon>Bacillota</taxon>
        <taxon>Bacilli</taxon>
        <taxon>Lactobacillales</taxon>
        <taxon>Streptococcaceae</taxon>
        <taxon>Streptococcus</taxon>
    </lineage>
</organism>